<dbReference type="EMBL" id="CAJPEV010007081">
    <property type="protein sequence ID" value="CAG0904565.1"/>
    <property type="molecule type" value="Genomic_DNA"/>
</dbReference>
<organism evidence="4">
    <name type="scientific">Darwinula stevensoni</name>
    <dbReference type="NCBI Taxonomy" id="69355"/>
    <lineage>
        <taxon>Eukaryota</taxon>
        <taxon>Metazoa</taxon>
        <taxon>Ecdysozoa</taxon>
        <taxon>Arthropoda</taxon>
        <taxon>Crustacea</taxon>
        <taxon>Oligostraca</taxon>
        <taxon>Ostracoda</taxon>
        <taxon>Podocopa</taxon>
        <taxon>Podocopida</taxon>
        <taxon>Darwinulocopina</taxon>
        <taxon>Darwinuloidea</taxon>
        <taxon>Darwinulidae</taxon>
        <taxon>Darwinula</taxon>
    </lineage>
</organism>
<dbReference type="PRINTS" id="PR00722">
    <property type="entry name" value="CHYMOTRYPSIN"/>
</dbReference>
<dbReference type="SMART" id="SM00020">
    <property type="entry name" value="Tryp_SPc"/>
    <property type="match status" value="1"/>
</dbReference>
<dbReference type="GO" id="GO:0004252">
    <property type="term" value="F:serine-type endopeptidase activity"/>
    <property type="evidence" value="ECO:0007669"/>
    <property type="project" value="InterPro"/>
</dbReference>
<dbReference type="SUPFAM" id="SSF50494">
    <property type="entry name" value="Trypsin-like serine proteases"/>
    <property type="match status" value="1"/>
</dbReference>
<dbReference type="PANTHER" id="PTHR24256">
    <property type="entry name" value="TRYPTASE-RELATED"/>
    <property type="match status" value="1"/>
</dbReference>
<dbReference type="InterPro" id="IPR009003">
    <property type="entry name" value="Peptidase_S1_PA"/>
</dbReference>
<protein>
    <recommendedName>
        <fullName evidence="3">Peptidase S1 domain-containing protein</fullName>
    </recommendedName>
</protein>
<keyword evidence="5" id="KW-1185">Reference proteome</keyword>
<evidence type="ECO:0000313" key="5">
    <source>
        <dbReference type="Proteomes" id="UP000677054"/>
    </source>
</evidence>
<evidence type="ECO:0000259" key="3">
    <source>
        <dbReference type="PROSITE" id="PS50240"/>
    </source>
</evidence>
<dbReference type="InterPro" id="IPR043504">
    <property type="entry name" value="Peptidase_S1_PA_chymotrypsin"/>
</dbReference>
<comment type="similarity">
    <text evidence="2">Belongs to the peptidase S1 family. CLIP subfamily.</text>
</comment>
<dbReference type="Gene3D" id="2.40.10.10">
    <property type="entry name" value="Trypsin-like serine proteases"/>
    <property type="match status" value="1"/>
</dbReference>
<dbReference type="PROSITE" id="PS50240">
    <property type="entry name" value="TRYPSIN_DOM"/>
    <property type="match status" value="1"/>
</dbReference>
<sequence>PPRIIFAENKKKGNDIALIRLPTSLTFGPTVQPICYPTSGEIGAAMAGCDQMAYGWGALSFKDYKNRNPATFLQKMSMRTSDRAFKDCFANDGSEFCGFATTPSTYGCVGDSGGPLVVRYNGQAFVAGMAHWAAISTKICKSALRYTKASFHADWIQSTISNWG</sequence>
<evidence type="ECO:0000256" key="2">
    <source>
        <dbReference type="ARBA" id="ARBA00024195"/>
    </source>
</evidence>
<reference evidence="4" key="1">
    <citation type="submission" date="2020-11" db="EMBL/GenBank/DDBJ databases">
        <authorList>
            <person name="Tran Van P."/>
        </authorList>
    </citation>
    <scope>NUCLEOTIDE SEQUENCE</scope>
</reference>
<dbReference type="InterPro" id="IPR001314">
    <property type="entry name" value="Peptidase_S1A"/>
</dbReference>
<feature type="non-terminal residue" evidence="4">
    <location>
        <position position="1"/>
    </location>
</feature>
<feature type="domain" description="Peptidase S1" evidence="3">
    <location>
        <begin position="1"/>
        <end position="161"/>
    </location>
</feature>
<proteinExistence type="inferred from homology"/>
<dbReference type="InterPro" id="IPR001254">
    <property type="entry name" value="Trypsin_dom"/>
</dbReference>
<dbReference type="GO" id="GO:0006508">
    <property type="term" value="P:proteolysis"/>
    <property type="evidence" value="ECO:0007669"/>
    <property type="project" value="InterPro"/>
</dbReference>
<name>A0A7R9AGN3_9CRUS</name>
<dbReference type="InterPro" id="IPR051487">
    <property type="entry name" value="Ser/Thr_Proteases_Immune/Dev"/>
</dbReference>
<accession>A0A7R9AGN3</accession>
<keyword evidence="1" id="KW-1015">Disulfide bond</keyword>
<evidence type="ECO:0000256" key="1">
    <source>
        <dbReference type="ARBA" id="ARBA00023157"/>
    </source>
</evidence>
<dbReference type="EMBL" id="LR906598">
    <property type="protein sequence ID" value="CAD7253915.1"/>
    <property type="molecule type" value="Genomic_DNA"/>
</dbReference>
<dbReference type="Pfam" id="PF00089">
    <property type="entry name" value="Trypsin"/>
    <property type="match status" value="1"/>
</dbReference>
<gene>
    <name evidence="4" type="ORF">DSTB1V02_LOCUS13661</name>
</gene>
<evidence type="ECO:0000313" key="4">
    <source>
        <dbReference type="EMBL" id="CAD7253915.1"/>
    </source>
</evidence>
<dbReference type="AlphaFoldDB" id="A0A7R9AGN3"/>
<dbReference type="Proteomes" id="UP000677054">
    <property type="component" value="Unassembled WGS sequence"/>
</dbReference>
<dbReference type="OrthoDB" id="6424634at2759"/>